<sequence>MHKNCVTTALYGYGRLTVFQVRESVAVLETLLEQGLCPRCGGQLPEWPDTSHAIYDACVEICNTRGNDEALAQFRNHGIVPPLAEWPTLSTAPRRSHAKV</sequence>
<proteinExistence type="predicted"/>
<evidence type="ECO:0000313" key="2">
    <source>
        <dbReference type="Proteomes" id="UP001589693"/>
    </source>
</evidence>
<protein>
    <recommendedName>
        <fullName evidence="3">Recombination endonuclease VII</fullName>
    </recommendedName>
</protein>
<gene>
    <name evidence="1" type="ORF">ACFFQA_02870</name>
</gene>
<name>A0ABV5ZPP3_9PSEU</name>
<comment type="caution">
    <text evidence="1">The sequence shown here is derived from an EMBL/GenBank/DDBJ whole genome shotgun (WGS) entry which is preliminary data.</text>
</comment>
<dbReference type="Proteomes" id="UP001589693">
    <property type="component" value="Unassembled WGS sequence"/>
</dbReference>
<dbReference type="RefSeq" id="WP_377849979.1">
    <property type="nucleotide sequence ID" value="NZ_JBHLZU010000002.1"/>
</dbReference>
<reference evidence="1 2" key="1">
    <citation type="submission" date="2024-09" db="EMBL/GenBank/DDBJ databases">
        <authorList>
            <person name="Sun Q."/>
            <person name="Mori K."/>
        </authorList>
    </citation>
    <scope>NUCLEOTIDE SEQUENCE [LARGE SCALE GENOMIC DNA]</scope>
    <source>
        <strain evidence="1 2">TBRC 7907</strain>
    </source>
</reference>
<keyword evidence="2" id="KW-1185">Reference proteome</keyword>
<accession>A0ABV5ZPP3</accession>
<evidence type="ECO:0008006" key="3">
    <source>
        <dbReference type="Google" id="ProtNLM"/>
    </source>
</evidence>
<evidence type="ECO:0000313" key="1">
    <source>
        <dbReference type="EMBL" id="MFB9902874.1"/>
    </source>
</evidence>
<organism evidence="1 2">
    <name type="scientific">Allokutzneria oryzae</name>
    <dbReference type="NCBI Taxonomy" id="1378989"/>
    <lineage>
        <taxon>Bacteria</taxon>
        <taxon>Bacillati</taxon>
        <taxon>Actinomycetota</taxon>
        <taxon>Actinomycetes</taxon>
        <taxon>Pseudonocardiales</taxon>
        <taxon>Pseudonocardiaceae</taxon>
        <taxon>Allokutzneria</taxon>
    </lineage>
</organism>
<dbReference type="EMBL" id="JBHLZU010000002">
    <property type="protein sequence ID" value="MFB9902874.1"/>
    <property type="molecule type" value="Genomic_DNA"/>
</dbReference>